<gene>
    <name evidence="1" type="ORF">BU23DRAFT_240752</name>
</gene>
<accession>A0A6A5UW46</accession>
<protein>
    <submittedName>
        <fullName evidence="1">Uncharacterized protein</fullName>
    </submittedName>
</protein>
<dbReference type="EMBL" id="ML976710">
    <property type="protein sequence ID" value="KAF1969393.1"/>
    <property type="molecule type" value="Genomic_DNA"/>
</dbReference>
<reference evidence="1" key="1">
    <citation type="journal article" date="2020" name="Stud. Mycol.">
        <title>101 Dothideomycetes genomes: a test case for predicting lifestyles and emergence of pathogens.</title>
        <authorList>
            <person name="Haridas S."/>
            <person name="Albert R."/>
            <person name="Binder M."/>
            <person name="Bloem J."/>
            <person name="Labutti K."/>
            <person name="Salamov A."/>
            <person name="Andreopoulos B."/>
            <person name="Baker S."/>
            <person name="Barry K."/>
            <person name="Bills G."/>
            <person name="Bluhm B."/>
            <person name="Cannon C."/>
            <person name="Castanera R."/>
            <person name="Culley D."/>
            <person name="Daum C."/>
            <person name="Ezra D."/>
            <person name="Gonzalez J."/>
            <person name="Henrissat B."/>
            <person name="Kuo A."/>
            <person name="Liang C."/>
            <person name="Lipzen A."/>
            <person name="Lutzoni F."/>
            <person name="Magnuson J."/>
            <person name="Mondo S."/>
            <person name="Nolan M."/>
            <person name="Ohm R."/>
            <person name="Pangilinan J."/>
            <person name="Park H.-J."/>
            <person name="Ramirez L."/>
            <person name="Alfaro M."/>
            <person name="Sun H."/>
            <person name="Tritt A."/>
            <person name="Yoshinaga Y."/>
            <person name="Zwiers L.-H."/>
            <person name="Turgeon B."/>
            <person name="Goodwin S."/>
            <person name="Spatafora J."/>
            <person name="Crous P."/>
            <person name="Grigoriev I."/>
        </authorList>
    </citation>
    <scope>NUCLEOTIDE SEQUENCE</scope>
    <source>
        <strain evidence="1">CBS 107.79</strain>
    </source>
</reference>
<evidence type="ECO:0000313" key="1">
    <source>
        <dbReference type="EMBL" id="KAF1969393.1"/>
    </source>
</evidence>
<dbReference type="AlphaFoldDB" id="A0A6A5UW46"/>
<dbReference type="Proteomes" id="UP000800036">
    <property type="component" value="Unassembled WGS sequence"/>
</dbReference>
<name>A0A6A5UW46_9PLEO</name>
<organism evidence="1 2">
    <name type="scientific">Bimuria novae-zelandiae CBS 107.79</name>
    <dbReference type="NCBI Taxonomy" id="1447943"/>
    <lineage>
        <taxon>Eukaryota</taxon>
        <taxon>Fungi</taxon>
        <taxon>Dikarya</taxon>
        <taxon>Ascomycota</taxon>
        <taxon>Pezizomycotina</taxon>
        <taxon>Dothideomycetes</taxon>
        <taxon>Pleosporomycetidae</taxon>
        <taxon>Pleosporales</taxon>
        <taxon>Massarineae</taxon>
        <taxon>Didymosphaeriaceae</taxon>
        <taxon>Bimuria</taxon>
    </lineage>
</organism>
<evidence type="ECO:0000313" key="2">
    <source>
        <dbReference type="Proteomes" id="UP000800036"/>
    </source>
</evidence>
<proteinExistence type="predicted"/>
<keyword evidence="2" id="KW-1185">Reference proteome</keyword>
<sequence>MPLRLWSRSSRKGGHQPCTDWGVPLALSLNLAVLQTSLRVFVTIQTHAIVLLQTFGHLPDPLLRALPPCVRLSDGELVPCLHSGLA</sequence>